<keyword evidence="5" id="KW-0963">Cytoplasm</keyword>
<dbReference type="EMBL" id="OZ004258">
    <property type="protein sequence ID" value="CAK7911291.1"/>
    <property type="molecule type" value="Genomic_DNA"/>
</dbReference>
<dbReference type="Proteomes" id="UP001497600">
    <property type="component" value="Chromosome F"/>
</dbReference>
<organism evidence="14 15">
    <name type="scientific">[Candida] anglica</name>
    <dbReference type="NCBI Taxonomy" id="148631"/>
    <lineage>
        <taxon>Eukaryota</taxon>
        <taxon>Fungi</taxon>
        <taxon>Dikarya</taxon>
        <taxon>Ascomycota</taxon>
        <taxon>Saccharomycotina</taxon>
        <taxon>Pichiomycetes</taxon>
        <taxon>Debaryomycetaceae</taxon>
        <taxon>Kurtzmaniella</taxon>
    </lineage>
</organism>
<evidence type="ECO:0000256" key="6">
    <source>
        <dbReference type="ARBA" id="ARBA00022498"/>
    </source>
</evidence>
<comment type="subcellular location">
    <subcellularLocation>
        <location evidence="1">Cytoplasm</location>
    </subcellularLocation>
</comment>
<dbReference type="PROSITE" id="PS51169">
    <property type="entry name" value="CHORISMATE_MUT_3"/>
    <property type="match status" value="1"/>
</dbReference>
<dbReference type="InterPro" id="IPR036263">
    <property type="entry name" value="Chorismate_II_sf"/>
</dbReference>
<dbReference type="Gene3D" id="1.10.590.10">
    <property type="entry name" value="Chorismate mutase, AroQ class superfamily, eukaryotic"/>
    <property type="match status" value="1"/>
</dbReference>
<evidence type="ECO:0000256" key="10">
    <source>
        <dbReference type="ARBA" id="ARBA00023235"/>
    </source>
</evidence>
<gene>
    <name evidence="14" type="primary">ARO7</name>
    <name evidence="14" type="ORF">CAAN4_F01794</name>
</gene>
<reference evidence="14 15" key="1">
    <citation type="submission" date="2024-01" db="EMBL/GenBank/DDBJ databases">
        <authorList>
            <consortium name="Genoscope - CEA"/>
            <person name="William W."/>
        </authorList>
    </citation>
    <scope>NUCLEOTIDE SEQUENCE [LARGE SCALE GENOMIC DNA]</scope>
    <source>
        <strain evidence="14 15">29B2s-10</strain>
    </source>
</reference>
<dbReference type="Pfam" id="PF01817">
    <property type="entry name" value="CM_2"/>
    <property type="match status" value="1"/>
</dbReference>
<dbReference type="InterPro" id="IPR008238">
    <property type="entry name" value="Chorismate_mutase_AroQ_euk"/>
</dbReference>
<evidence type="ECO:0000256" key="4">
    <source>
        <dbReference type="ARBA" id="ARBA00020296"/>
    </source>
</evidence>
<protein>
    <recommendedName>
        <fullName evidence="4 12">Chorismate mutase</fullName>
        <ecNumber evidence="3 12">5.4.99.5</ecNumber>
    </recommendedName>
</protein>
<dbReference type="EC" id="5.4.99.5" evidence="3 12"/>
<comment type="pathway">
    <text evidence="2">Metabolic intermediate biosynthesis; prephenate biosynthesis; prephenate from chorismate: step 1/1.</text>
</comment>
<evidence type="ECO:0000256" key="9">
    <source>
        <dbReference type="ARBA" id="ARBA00023222"/>
    </source>
</evidence>
<evidence type="ECO:0000256" key="12">
    <source>
        <dbReference type="PIRNR" id="PIRNR017318"/>
    </source>
</evidence>
<evidence type="ECO:0000256" key="3">
    <source>
        <dbReference type="ARBA" id="ARBA00012404"/>
    </source>
</evidence>
<dbReference type="SUPFAM" id="SSF48600">
    <property type="entry name" value="Chorismate mutase II"/>
    <property type="match status" value="1"/>
</dbReference>
<evidence type="ECO:0000313" key="15">
    <source>
        <dbReference type="Proteomes" id="UP001497600"/>
    </source>
</evidence>
<evidence type="ECO:0000313" key="14">
    <source>
        <dbReference type="EMBL" id="CAK7911291.1"/>
    </source>
</evidence>
<dbReference type="InterPro" id="IPR002701">
    <property type="entry name" value="CM_II_prokaryot"/>
</dbReference>
<evidence type="ECO:0000256" key="1">
    <source>
        <dbReference type="ARBA" id="ARBA00004496"/>
    </source>
</evidence>
<comment type="catalytic activity">
    <reaction evidence="11">
        <text>chorismate = prephenate</text>
        <dbReference type="Rhea" id="RHEA:13897"/>
        <dbReference type="ChEBI" id="CHEBI:29748"/>
        <dbReference type="ChEBI" id="CHEBI:29934"/>
        <dbReference type="EC" id="5.4.99.5"/>
    </reaction>
    <physiologicalReaction direction="left-to-right" evidence="11">
        <dbReference type="Rhea" id="RHEA:13898"/>
    </physiologicalReaction>
</comment>
<dbReference type="InterPro" id="IPR037039">
    <property type="entry name" value="CM_AroQ_sf_eucaryotic"/>
</dbReference>
<name>A0ABP0EEB8_9ASCO</name>
<dbReference type="PANTHER" id="PTHR21145">
    <property type="entry name" value="CHORISMATE MUTASE"/>
    <property type="match status" value="1"/>
</dbReference>
<keyword evidence="10 12" id="KW-0413">Isomerase</keyword>
<feature type="domain" description="Chorismate mutase" evidence="13">
    <location>
        <begin position="141"/>
        <end position="247"/>
    </location>
</feature>
<evidence type="ECO:0000259" key="13">
    <source>
        <dbReference type="Pfam" id="PF01817"/>
    </source>
</evidence>
<evidence type="ECO:0000256" key="11">
    <source>
        <dbReference type="ARBA" id="ARBA00023979"/>
    </source>
</evidence>
<keyword evidence="7 12" id="KW-0028">Amino-acid biosynthesis</keyword>
<evidence type="ECO:0000256" key="5">
    <source>
        <dbReference type="ARBA" id="ARBA00022490"/>
    </source>
</evidence>
<proteinExistence type="predicted"/>
<accession>A0ABP0EEB8</accession>
<dbReference type="NCBIfam" id="TIGR01802">
    <property type="entry name" value="CM_pl-yst"/>
    <property type="match status" value="1"/>
</dbReference>
<dbReference type="PIRSF" id="PIRSF017318">
    <property type="entry name" value="Chor_mut_AroQ_eu"/>
    <property type="match status" value="1"/>
</dbReference>
<evidence type="ECO:0000256" key="7">
    <source>
        <dbReference type="ARBA" id="ARBA00022605"/>
    </source>
</evidence>
<keyword evidence="15" id="KW-1185">Reference proteome</keyword>
<sequence length="259" mass="29938">MDFMKPETVLQLPNIRQALIRMEDTIVFDLIERSQFYSSPSVYEPNKYNIPNFNGSFLDWSLLQMEKTHSQVRRYEAPDEVPFFPDELLPPILPPVEYPSVLASYTKEINVNKEILNFYVNEIVPQISCKAGDQQENLGSVSVCDIDTLQALSRRIHFGKFVAEAKYQADKEGYKKLILAKDIKGIEESITNSAVEEMILDRLVEKGKTYGVDPSMRYSQNPQSKVQPEIIAKLYKDYVIPLTKKVEVDYLLRRLEDEE</sequence>
<evidence type="ECO:0000256" key="8">
    <source>
        <dbReference type="ARBA" id="ARBA00023141"/>
    </source>
</evidence>
<evidence type="ECO:0000256" key="2">
    <source>
        <dbReference type="ARBA" id="ARBA00004817"/>
    </source>
</evidence>
<keyword evidence="6" id="KW-0827">Tyrosine biosynthesis</keyword>
<keyword evidence="9" id="KW-0584">Phenylalanine biosynthesis</keyword>
<dbReference type="PANTHER" id="PTHR21145:SF12">
    <property type="entry name" value="CHORISMATE MUTASE"/>
    <property type="match status" value="1"/>
</dbReference>
<keyword evidence="8 12" id="KW-0057">Aromatic amino acid biosynthesis</keyword>